<dbReference type="Pfam" id="PF13830">
    <property type="entry name" value="DUF4192"/>
    <property type="match status" value="1"/>
</dbReference>
<protein>
    <recommendedName>
        <fullName evidence="3">DUF4192 domain-containing protein</fullName>
    </recommendedName>
</protein>
<evidence type="ECO:0000313" key="1">
    <source>
        <dbReference type="EMBL" id="NYD59337.1"/>
    </source>
</evidence>
<dbReference type="RefSeq" id="WP_179616801.1">
    <property type="nucleotide sequence ID" value="NZ_CP059163.1"/>
</dbReference>
<evidence type="ECO:0000313" key="2">
    <source>
        <dbReference type="Proteomes" id="UP000516957"/>
    </source>
</evidence>
<dbReference type="InterPro" id="IPR025447">
    <property type="entry name" value="DUF4192"/>
</dbReference>
<comment type="caution">
    <text evidence="1">The sequence shown here is derived from an EMBL/GenBank/DDBJ whole genome shotgun (WGS) entry which is preliminary data.</text>
</comment>
<dbReference type="AlphaFoldDB" id="A0A7Y9F476"/>
<dbReference type="Proteomes" id="UP000516957">
    <property type="component" value="Unassembled WGS sequence"/>
</dbReference>
<sequence length="311" mass="32976">MTTPEMPTRTFVARAPVDVLALVPVVLGFEPEDCVVMLTFGSEHQFQARLDLPPPGATDAEVAAISRLLVEPAVHHRVSRVLLVLYSHDAHAARRSARSLVDAFGAAGIEVLETIRADGSRHWPAIGPGTGTPYDVSAHPLRAQAVLDGRVTHRSRDELAASLDPDPGRRAEVARVLARTPALGADEVSALLADCLATGREPGPVELAGLLQALVDPRVRDVAWLSMTRADAVLHVDLWSQVVRRTPDERLPGAAAVLGFAAWLSGSGALAWCAVDRCLAVDPDHVLGGYVAQLLERAVPPGAWAPAGRPA</sequence>
<gene>
    <name evidence="1" type="ORF">BKA08_003575</name>
</gene>
<reference evidence="1 2" key="1">
    <citation type="submission" date="2020-07" db="EMBL/GenBank/DDBJ databases">
        <title>Sequencing the genomes of 1000 actinobacteria strains.</title>
        <authorList>
            <person name="Klenk H.-P."/>
        </authorList>
    </citation>
    <scope>NUCLEOTIDE SEQUENCE [LARGE SCALE GENOMIC DNA]</scope>
    <source>
        <strain evidence="1 2">DSM 18965</strain>
    </source>
</reference>
<proteinExistence type="predicted"/>
<keyword evidence="2" id="KW-1185">Reference proteome</keyword>
<evidence type="ECO:0008006" key="3">
    <source>
        <dbReference type="Google" id="ProtNLM"/>
    </source>
</evidence>
<accession>A0A7Y9F476</accession>
<organism evidence="1 2">
    <name type="scientific">Nocardioides marinisabuli</name>
    <dbReference type="NCBI Taxonomy" id="419476"/>
    <lineage>
        <taxon>Bacteria</taxon>
        <taxon>Bacillati</taxon>
        <taxon>Actinomycetota</taxon>
        <taxon>Actinomycetes</taxon>
        <taxon>Propionibacteriales</taxon>
        <taxon>Nocardioidaceae</taxon>
        <taxon>Nocardioides</taxon>
    </lineage>
</organism>
<dbReference type="EMBL" id="JACCBE010000001">
    <property type="protein sequence ID" value="NYD59337.1"/>
    <property type="molecule type" value="Genomic_DNA"/>
</dbReference>
<name>A0A7Y9F476_9ACTN</name>